<dbReference type="Proteomes" id="UP000490386">
    <property type="component" value="Unassembled WGS sequence"/>
</dbReference>
<proteinExistence type="predicted"/>
<dbReference type="InterPro" id="IPR036291">
    <property type="entry name" value="NAD(P)-bd_dom_sf"/>
</dbReference>
<dbReference type="SUPFAM" id="SSF55347">
    <property type="entry name" value="Glyceraldehyde-3-phosphate dehydrogenase-like, C-terminal domain"/>
    <property type="match status" value="1"/>
</dbReference>
<accession>A0A7J5B017</accession>
<dbReference type="Pfam" id="PF01408">
    <property type="entry name" value="GFO_IDH_MocA"/>
    <property type="match status" value="1"/>
</dbReference>
<evidence type="ECO:0000313" key="6">
    <source>
        <dbReference type="Proteomes" id="UP000490386"/>
    </source>
</evidence>
<feature type="domain" description="Gfo/Idh/MocA-like oxidoreductase N-terminal" evidence="3">
    <location>
        <begin position="23"/>
        <end position="138"/>
    </location>
</feature>
<dbReference type="PANTHER" id="PTHR43818:SF11">
    <property type="entry name" value="BCDNA.GH03377"/>
    <property type="match status" value="1"/>
</dbReference>
<dbReference type="RefSeq" id="WP_151424204.1">
    <property type="nucleotide sequence ID" value="NZ_WBJX01000004.1"/>
</dbReference>
<dbReference type="Pfam" id="PF22725">
    <property type="entry name" value="GFO_IDH_MocA_C3"/>
    <property type="match status" value="1"/>
</dbReference>
<dbReference type="GO" id="GO:0016491">
    <property type="term" value="F:oxidoreductase activity"/>
    <property type="evidence" value="ECO:0007669"/>
    <property type="project" value="UniProtKB-KW"/>
</dbReference>
<gene>
    <name evidence="5" type="ORF">F8O03_12890</name>
</gene>
<dbReference type="EMBL" id="WBJX01000004">
    <property type="protein sequence ID" value="KAB1637176.1"/>
    <property type="molecule type" value="Genomic_DNA"/>
</dbReference>
<protein>
    <submittedName>
        <fullName evidence="5">Gfo/Idh/MocA family oxidoreductase</fullName>
    </submittedName>
</protein>
<evidence type="ECO:0000313" key="5">
    <source>
        <dbReference type="EMBL" id="KAB1637176.1"/>
    </source>
</evidence>
<evidence type="ECO:0000259" key="3">
    <source>
        <dbReference type="Pfam" id="PF01408"/>
    </source>
</evidence>
<dbReference type="InterPro" id="IPR055170">
    <property type="entry name" value="GFO_IDH_MocA-like_dom"/>
</dbReference>
<keyword evidence="1" id="KW-0560">Oxidoreductase</keyword>
<evidence type="ECO:0000256" key="2">
    <source>
        <dbReference type="ARBA" id="ARBA00023027"/>
    </source>
</evidence>
<name>A0A7J5B017_9MICO</name>
<dbReference type="InterPro" id="IPR000683">
    <property type="entry name" value="Gfo/Idh/MocA-like_OxRdtase_N"/>
</dbReference>
<organism evidence="5 6">
    <name type="scientific">Pseudoclavibacter terrae</name>
    <dbReference type="NCBI Taxonomy" id="1530195"/>
    <lineage>
        <taxon>Bacteria</taxon>
        <taxon>Bacillati</taxon>
        <taxon>Actinomycetota</taxon>
        <taxon>Actinomycetes</taxon>
        <taxon>Micrococcales</taxon>
        <taxon>Microbacteriaceae</taxon>
        <taxon>Pseudoclavibacter</taxon>
    </lineage>
</organism>
<dbReference type="Gene3D" id="3.30.360.10">
    <property type="entry name" value="Dihydrodipicolinate Reductase, domain 2"/>
    <property type="match status" value="1"/>
</dbReference>
<feature type="domain" description="GFO/IDH/MocA-like oxidoreductase" evidence="4">
    <location>
        <begin position="149"/>
        <end position="282"/>
    </location>
</feature>
<dbReference type="InterPro" id="IPR050463">
    <property type="entry name" value="Gfo/Idh/MocA_oxidrdct_glycsds"/>
</dbReference>
<dbReference type="GO" id="GO:0000166">
    <property type="term" value="F:nucleotide binding"/>
    <property type="evidence" value="ECO:0007669"/>
    <property type="project" value="InterPro"/>
</dbReference>
<dbReference type="Gene3D" id="3.40.50.720">
    <property type="entry name" value="NAD(P)-binding Rossmann-like Domain"/>
    <property type="match status" value="1"/>
</dbReference>
<evidence type="ECO:0000259" key="4">
    <source>
        <dbReference type="Pfam" id="PF22725"/>
    </source>
</evidence>
<dbReference type="OrthoDB" id="9776544at2"/>
<keyword evidence="2" id="KW-0520">NAD</keyword>
<dbReference type="AlphaFoldDB" id="A0A7J5B017"/>
<dbReference type="PANTHER" id="PTHR43818">
    <property type="entry name" value="BCDNA.GH03377"/>
    <property type="match status" value="1"/>
</dbReference>
<reference evidence="5 6" key="1">
    <citation type="submission" date="2019-09" db="EMBL/GenBank/DDBJ databases">
        <title>Phylogeny of genus Pseudoclavibacter and closely related genus.</title>
        <authorList>
            <person name="Li Y."/>
        </authorList>
    </citation>
    <scope>NUCLEOTIDE SEQUENCE [LARGE SCALE GENOMIC DNA]</scope>
    <source>
        <strain evidence="5 6">THG-MD12</strain>
    </source>
</reference>
<comment type="caution">
    <text evidence="5">The sequence shown here is derived from an EMBL/GenBank/DDBJ whole genome shotgun (WGS) entry which is preliminary data.</text>
</comment>
<evidence type="ECO:0000256" key="1">
    <source>
        <dbReference type="ARBA" id="ARBA00023002"/>
    </source>
</evidence>
<keyword evidence="6" id="KW-1185">Reference proteome</keyword>
<sequence length="392" mass="40325">MSLPQATAAAAGASASARSGPVGIGIIGTGMISNAYLDNLIRFPDVRVVALGDLNEALAAEKAAAYGVPFSGSPASVLENAEVEIVINLTIPAAHVPVALDAIAAGKHVWIEKPIGINREEAKALLVAADAAGLRVGVAPDTVLNPGIQTALRHLAAGAIGTPLTARTMMRYSGPDLFHPNPAFLFAQGGGPLLDMGPYYVTTLVSAFGPVRKVYATGSTAKETRTVKLGPLTGQSFPVSVLTHVDALVTFESGASAQLTFSNDSPLAEMGTVEIIGAGGMLLAPDPNHADGGTRVARHPQEYAEVLEPTWEDYPEEGTVTGRGYGALDMARGIREGLPHVATGELALHVLDIMLAIEESAAAGEVVAIGSTVDPVPLVDHTRDPFAATLSV</sequence>
<dbReference type="SUPFAM" id="SSF51735">
    <property type="entry name" value="NAD(P)-binding Rossmann-fold domains"/>
    <property type="match status" value="1"/>
</dbReference>